<proteinExistence type="predicted"/>
<feature type="compositionally biased region" description="Basic residues" evidence="1">
    <location>
        <begin position="318"/>
        <end position="329"/>
    </location>
</feature>
<keyword evidence="2" id="KW-0560">Oxidoreductase</keyword>
<gene>
    <name evidence="2" type="ORF">AVDCRST_MAG57-3285</name>
</gene>
<dbReference type="AlphaFoldDB" id="A0A6J4JC04"/>
<feature type="compositionally biased region" description="Low complexity" evidence="1">
    <location>
        <begin position="172"/>
        <end position="182"/>
    </location>
</feature>
<sequence length="515" mass="56341">DQHPRDHPRGRHHPDRGRRRPRRADGDHRLRLRRAVHGHRDARAGRGGRRPARAGLRRGRHLAGQQLSRCRLRRAVQPLLLLLRTQSRLAAVLLPATGDPGLPAGHRRPLRHPPARRLRRRGHLRALGRRRAPMARADDGRRRPRPVPGLRRRRPGRPDVPRHPRPGGLPGHGHALGPLGPRARPHRRAGGRHRHRRLGHPGGAGHPAGGRQRDGLPAHRALGGPPHRPSDLAVAALPLPARAGAAEGHPRAALRRARGAGAGPGQAAGLPEAGGEAGPGAPGPSGARPEAARRADAGLHDRLQADPDQQRLLPGGRRTQRRARDRGHRLGAGALDRDPRRHRAADGHDRAGDRVPRHRPADRRADRRPRRPHPRRGLEDRHGLQPQRRRRRLPEHVPAGRAQRRGGPHLDGLHDRVAGDLRAQGAGGHGRRGSGGHRDDGGGAAVLPRPHRPQVQRHRLAGRRVRELVPRRARPQHDPLAGLHLPVPAADPHLRPRELRGRARRRAAPAGGGGV</sequence>
<feature type="compositionally biased region" description="Basic and acidic residues" evidence="1">
    <location>
        <begin position="492"/>
        <end position="501"/>
    </location>
</feature>
<feature type="compositionally biased region" description="Basic residues" evidence="1">
    <location>
        <begin position="183"/>
        <end position="199"/>
    </location>
</feature>
<dbReference type="EMBL" id="CADCTI010000271">
    <property type="protein sequence ID" value="CAA9273454.1"/>
    <property type="molecule type" value="Genomic_DNA"/>
</dbReference>
<feature type="region of interest" description="Disordered" evidence="1">
    <location>
        <begin position="100"/>
        <end position="232"/>
    </location>
</feature>
<name>A0A6J4JC04_9ACTN</name>
<feature type="compositionally biased region" description="Basic and acidic residues" evidence="1">
    <location>
        <begin position="335"/>
        <end position="355"/>
    </location>
</feature>
<reference evidence="2" key="1">
    <citation type="submission" date="2020-02" db="EMBL/GenBank/DDBJ databases">
        <authorList>
            <person name="Meier V. D."/>
        </authorList>
    </citation>
    <scope>NUCLEOTIDE SEQUENCE</scope>
    <source>
        <strain evidence="2">AVDCRST_MAG57</strain>
    </source>
</reference>
<protein>
    <submittedName>
        <fullName evidence="2">Cyclohexanone monooxygenase</fullName>
        <ecNumber evidence="2">1.14.13.22</ecNumber>
    </submittedName>
</protein>
<feature type="compositionally biased region" description="Basic residues" evidence="1">
    <location>
        <begin position="46"/>
        <end position="61"/>
    </location>
</feature>
<feature type="compositionally biased region" description="Basic residues" evidence="1">
    <location>
        <begin position="356"/>
        <end position="375"/>
    </location>
</feature>
<accession>A0A6J4JC04</accession>
<feature type="non-terminal residue" evidence="2">
    <location>
        <position position="515"/>
    </location>
</feature>
<feature type="compositionally biased region" description="Basic residues" evidence="1">
    <location>
        <begin position="8"/>
        <end position="22"/>
    </location>
</feature>
<feature type="compositionally biased region" description="Basic residues" evidence="1">
    <location>
        <begin position="105"/>
        <end position="133"/>
    </location>
</feature>
<feature type="region of interest" description="Disordered" evidence="1">
    <location>
        <begin position="1"/>
        <end position="66"/>
    </location>
</feature>
<feature type="non-terminal residue" evidence="2">
    <location>
        <position position="1"/>
    </location>
</feature>
<feature type="compositionally biased region" description="Basic residues" evidence="1">
    <location>
        <begin position="449"/>
        <end position="463"/>
    </location>
</feature>
<evidence type="ECO:0000313" key="2">
    <source>
        <dbReference type="EMBL" id="CAA9273454.1"/>
    </source>
</evidence>
<feature type="region of interest" description="Disordered" evidence="1">
    <location>
        <begin position="244"/>
        <end position="515"/>
    </location>
</feature>
<feature type="compositionally biased region" description="Basic residues" evidence="1">
    <location>
        <begin position="142"/>
        <end position="155"/>
    </location>
</feature>
<dbReference type="GO" id="GO:0018667">
    <property type="term" value="F:cyclohexanone monooxygenase activity"/>
    <property type="evidence" value="ECO:0007669"/>
    <property type="project" value="UniProtKB-EC"/>
</dbReference>
<keyword evidence="2" id="KW-0503">Monooxygenase</keyword>
<dbReference type="EC" id="1.14.13.22" evidence="2"/>
<organism evidence="2">
    <name type="scientific">uncultured Blastococcus sp</name>
    <dbReference type="NCBI Taxonomy" id="217144"/>
    <lineage>
        <taxon>Bacteria</taxon>
        <taxon>Bacillati</taxon>
        <taxon>Actinomycetota</taxon>
        <taxon>Actinomycetes</taxon>
        <taxon>Geodermatophilales</taxon>
        <taxon>Geodermatophilaceae</taxon>
        <taxon>Blastococcus</taxon>
        <taxon>environmental samples</taxon>
    </lineage>
</organism>
<evidence type="ECO:0000256" key="1">
    <source>
        <dbReference type="SAM" id="MobiDB-lite"/>
    </source>
</evidence>
<feature type="compositionally biased region" description="Basic and acidic residues" evidence="1">
    <location>
        <begin position="290"/>
        <end position="309"/>
    </location>
</feature>